<keyword evidence="3" id="KW-1185">Reference proteome</keyword>
<dbReference type="AlphaFoldDB" id="A0A418Q715"/>
<dbReference type="GO" id="GO:0005886">
    <property type="term" value="C:plasma membrane"/>
    <property type="evidence" value="ECO:0007669"/>
    <property type="project" value="UniProtKB-SubCell"/>
</dbReference>
<dbReference type="Proteomes" id="UP000285278">
    <property type="component" value="Unassembled WGS sequence"/>
</dbReference>
<dbReference type="Pfam" id="PF12679">
    <property type="entry name" value="ABC2_membrane_2"/>
    <property type="match status" value="1"/>
</dbReference>
<comment type="caution">
    <text evidence="2">The sequence shown here is derived from an EMBL/GenBank/DDBJ whole genome shotgun (WGS) entry which is preliminary data.</text>
</comment>
<proteinExistence type="predicted"/>
<organism evidence="2 3">
    <name type="scientific">Corynebacterium falsenii</name>
    <dbReference type="NCBI Taxonomy" id="108486"/>
    <lineage>
        <taxon>Bacteria</taxon>
        <taxon>Bacillati</taxon>
        <taxon>Actinomycetota</taxon>
        <taxon>Actinomycetes</taxon>
        <taxon>Mycobacteriales</taxon>
        <taxon>Corynebacteriaceae</taxon>
        <taxon>Corynebacterium</taxon>
    </lineage>
</organism>
<dbReference type="OrthoDB" id="3686802at2"/>
<evidence type="ECO:0000313" key="2">
    <source>
        <dbReference type="EMBL" id="RIX34848.1"/>
    </source>
</evidence>
<gene>
    <name evidence="2" type="ORF">D3M95_05935</name>
</gene>
<feature type="transmembrane region" description="Helical" evidence="1">
    <location>
        <begin position="18"/>
        <end position="39"/>
    </location>
</feature>
<keyword evidence="1" id="KW-1133">Transmembrane helix</keyword>
<evidence type="ECO:0000313" key="3">
    <source>
        <dbReference type="Proteomes" id="UP000285278"/>
    </source>
</evidence>
<protein>
    <submittedName>
        <fullName evidence="2">ABC transporter permease</fullName>
    </submittedName>
</protein>
<feature type="transmembrane region" description="Helical" evidence="1">
    <location>
        <begin position="75"/>
        <end position="97"/>
    </location>
</feature>
<feature type="transmembrane region" description="Helical" evidence="1">
    <location>
        <begin position="156"/>
        <end position="180"/>
    </location>
</feature>
<feature type="transmembrane region" description="Helical" evidence="1">
    <location>
        <begin position="118"/>
        <end position="144"/>
    </location>
</feature>
<accession>A0A418Q715</accession>
<feature type="transmembrane region" description="Helical" evidence="1">
    <location>
        <begin position="187"/>
        <end position="205"/>
    </location>
</feature>
<dbReference type="STRING" id="1451189.CFAL_07065"/>
<sequence>MTTLPILRWQLRDGIRGLIAWSLALIAVLCVYLPIYPSIHSPALTEMVDSLPQQMSGFFGMDSIATGAGYTQATFFGLLGYVLAAIACISWGSKAIAGAEDSGRLEMILTHAVGRGRYALESLLALTGRVVVLCVIAATAIQILNGPSDLGLAPSHIVITTCVWGMLALTSGITALSVGAMTGRPSWAIGVGAALTVVSYIFDAITRTTTNLNWLSCFSPYHWAYGDSPLQTGNAWGGMGLLAGLCAVLFALGYAAFTRRDVC</sequence>
<dbReference type="RefSeq" id="WP_119664714.1">
    <property type="nucleotide sequence ID" value="NZ_QXJK01000005.1"/>
</dbReference>
<evidence type="ECO:0000256" key="1">
    <source>
        <dbReference type="SAM" id="Phobius"/>
    </source>
</evidence>
<dbReference type="EMBL" id="QXJK01000005">
    <property type="protein sequence ID" value="RIX34848.1"/>
    <property type="molecule type" value="Genomic_DNA"/>
</dbReference>
<dbReference type="GO" id="GO:0140359">
    <property type="term" value="F:ABC-type transporter activity"/>
    <property type="evidence" value="ECO:0007669"/>
    <property type="project" value="InterPro"/>
</dbReference>
<reference evidence="2 3" key="1">
    <citation type="submission" date="2018-09" db="EMBL/GenBank/DDBJ databases">
        <title>Optimization and identification of Corynebacterium falsenii FN1-14 from fish paste.</title>
        <authorList>
            <person name="Daroonpunt R."/>
            <person name="Tanasupawat S."/>
        </authorList>
    </citation>
    <scope>NUCLEOTIDE SEQUENCE [LARGE SCALE GENOMIC DNA]</scope>
    <source>
        <strain evidence="2 3">FN1-14</strain>
    </source>
</reference>
<keyword evidence="1" id="KW-0472">Membrane</keyword>
<keyword evidence="1" id="KW-0812">Transmembrane</keyword>
<name>A0A418Q715_9CORY</name>
<feature type="transmembrane region" description="Helical" evidence="1">
    <location>
        <begin position="235"/>
        <end position="257"/>
    </location>
</feature>